<dbReference type="RefSeq" id="WP_005965494.1">
    <property type="nucleotide sequence ID" value="NZ_CP090569.1"/>
</dbReference>
<gene>
    <name evidence="1" type="ORF">L0Y14_00375</name>
</gene>
<dbReference type="AlphaFoldDB" id="A0A9J6ZYT8"/>
<accession>A0A9J6ZYT8</accession>
<dbReference type="EMBL" id="CP090569">
    <property type="protein sequence ID" value="USF87736.1"/>
    <property type="molecule type" value="Genomic_DNA"/>
</dbReference>
<dbReference type="Proteomes" id="UP001056649">
    <property type="component" value="Chromosome"/>
</dbReference>
<reference evidence="1" key="1">
    <citation type="journal article" date="2022" name="Mol. Ecol. Resour.">
        <title>The complete and closed genome of the facultative generalist Candidatus Endoriftia persephone from deep-sea hydrothermal vents.</title>
        <authorList>
            <person name="de Oliveira A.L."/>
            <person name="Srivastava A."/>
            <person name="Espada-Hinojosa S."/>
            <person name="Bright M."/>
        </authorList>
    </citation>
    <scope>NUCLEOTIDE SEQUENCE</scope>
    <source>
        <strain evidence="1">Tica-EPR-9o50.N</strain>
    </source>
</reference>
<dbReference type="KEGG" id="eps:L0Y14_00375"/>
<proteinExistence type="predicted"/>
<name>A0A9J6ZYT8_9GAMM</name>
<evidence type="ECO:0000313" key="1">
    <source>
        <dbReference type="EMBL" id="USF87736.1"/>
    </source>
</evidence>
<organism evidence="1 2">
    <name type="scientific">Candidatus Endoriftia persephonae</name>
    <dbReference type="NCBI Taxonomy" id="393765"/>
    <lineage>
        <taxon>Bacteria</taxon>
        <taxon>Pseudomonadati</taxon>
        <taxon>Pseudomonadota</taxon>
        <taxon>Gammaproteobacteria</taxon>
        <taxon>Chromatiales</taxon>
        <taxon>Sedimenticolaceae</taxon>
        <taxon>Candidatus Endoriftia</taxon>
    </lineage>
</organism>
<evidence type="ECO:0000313" key="2">
    <source>
        <dbReference type="Proteomes" id="UP001056649"/>
    </source>
</evidence>
<dbReference type="InterPro" id="IPR021330">
    <property type="entry name" value="DUF2939"/>
</dbReference>
<sequence length="156" mass="17875">MKTLFITLFLALIAYLVWPFTTLYQLDQALQQSDRARLAELVDLQTVRAEIKRKMNKEMESSIGEVSGSFVEWLQSGIQRLGSGAIDQMVDLEWAMHQLRSHNPDPRQGGLLNQLDYAFFDGPNSLLLRIGELGENPVHARLTRDGERWRITAIYN</sequence>
<keyword evidence="2" id="KW-1185">Reference proteome</keyword>
<protein>
    <submittedName>
        <fullName evidence="1">DUF2939 domain-containing protein</fullName>
    </submittedName>
</protein>
<dbReference type="Pfam" id="PF11159">
    <property type="entry name" value="DUF2939"/>
    <property type="match status" value="1"/>
</dbReference>